<keyword evidence="1" id="KW-0479">Metal-binding</keyword>
<evidence type="ECO:0000313" key="4">
    <source>
        <dbReference type="Proteomes" id="UP000249645"/>
    </source>
</evidence>
<dbReference type="AlphaFoldDB" id="A0A2W5ENR9"/>
<dbReference type="Pfam" id="PF00834">
    <property type="entry name" value="Ribul_P_3_epim"/>
    <property type="match status" value="1"/>
</dbReference>
<dbReference type="InterPro" id="IPR000056">
    <property type="entry name" value="Ribul_P_3_epim-like"/>
</dbReference>
<keyword evidence="2" id="KW-0413">Isomerase</keyword>
<gene>
    <name evidence="3" type="ORF">DI598_12985</name>
</gene>
<name>A0A2W5ENR9_9SPHI</name>
<dbReference type="EMBL" id="QFOI01000253">
    <property type="protein sequence ID" value="PZP45711.1"/>
    <property type="molecule type" value="Genomic_DNA"/>
</dbReference>
<dbReference type="GO" id="GO:0005975">
    <property type="term" value="P:carbohydrate metabolic process"/>
    <property type="evidence" value="ECO:0007669"/>
    <property type="project" value="InterPro"/>
</dbReference>
<feature type="non-terminal residue" evidence="3">
    <location>
        <position position="1"/>
    </location>
</feature>
<proteinExistence type="predicted"/>
<evidence type="ECO:0000313" key="3">
    <source>
        <dbReference type="EMBL" id="PZP45711.1"/>
    </source>
</evidence>
<organism evidence="3 4">
    <name type="scientific">Pseudopedobacter saltans</name>
    <dbReference type="NCBI Taxonomy" id="151895"/>
    <lineage>
        <taxon>Bacteria</taxon>
        <taxon>Pseudomonadati</taxon>
        <taxon>Bacteroidota</taxon>
        <taxon>Sphingobacteriia</taxon>
        <taxon>Sphingobacteriales</taxon>
        <taxon>Sphingobacteriaceae</taxon>
        <taxon>Pseudopedobacter</taxon>
    </lineage>
</organism>
<reference evidence="3 4" key="1">
    <citation type="submission" date="2017-11" db="EMBL/GenBank/DDBJ databases">
        <title>Infants hospitalized years apart are colonized by the same room-sourced microbial strains.</title>
        <authorList>
            <person name="Brooks B."/>
            <person name="Olm M.R."/>
            <person name="Firek B.A."/>
            <person name="Baker R."/>
            <person name="Thomas B.C."/>
            <person name="Morowitz M.J."/>
            <person name="Banfield J.F."/>
        </authorList>
    </citation>
    <scope>NUCLEOTIDE SEQUENCE [LARGE SCALE GENOMIC DNA]</scope>
    <source>
        <strain evidence="3">S2_009_000_R2_76</strain>
    </source>
</reference>
<dbReference type="Proteomes" id="UP000249645">
    <property type="component" value="Unassembled WGS sequence"/>
</dbReference>
<dbReference type="InterPro" id="IPR013785">
    <property type="entry name" value="Aldolase_TIM"/>
</dbReference>
<evidence type="ECO:0000256" key="2">
    <source>
        <dbReference type="ARBA" id="ARBA00023235"/>
    </source>
</evidence>
<accession>A0A2W5ENR9</accession>
<dbReference type="GO" id="GO:0046872">
    <property type="term" value="F:metal ion binding"/>
    <property type="evidence" value="ECO:0007669"/>
    <property type="project" value="UniProtKB-KW"/>
</dbReference>
<comment type="caution">
    <text evidence="3">The sequence shown here is derived from an EMBL/GenBank/DDBJ whole genome shotgun (WGS) entry which is preliminary data.</text>
</comment>
<dbReference type="SUPFAM" id="SSF51366">
    <property type="entry name" value="Ribulose-phoshate binding barrel"/>
    <property type="match status" value="1"/>
</dbReference>
<dbReference type="InterPro" id="IPR011060">
    <property type="entry name" value="RibuloseP-bd_barrel"/>
</dbReference>
<dbReference type="GO" id="GO:0016857">
    <property type="term" value="F:racemase and epimerase activity, acting on carbohydrates and derivatives"/>
    <property type="evidence" value="ECO:0007669"/>
    <property type="project" value="InterPro"/>
</dbReference>
<evidence type="ECO:0000256" key="1">
    <source>
        <dbReference type="ARBA" id="ARBA00022723"/>
    </source>
</evidence>
<sequence>AGVAVNPHTPISLLQDIIGDIDLVNLMSVSPGFGVQKFIPHTLVKIRPLRSMIDEKGLNVEIEIDGGVTEDNAAEIVAAGATVLVAGSSVFKAKDPIKAIADLKAK</sequence>
<dbReference type="PANTHER" id="PTHR11749">
    <property type="entry name" value="RIBULOSE-5-PHOSPHATE-3-EPIMERASE"/>
    <property type="match status" value="1"/>
</dbReference>
<dbReference type="Gene3D" id="3.20.20.70">
    <property type="entry name" value="Aldolase class I"/>
    <property type="match status" value="1"/>
</dbReference>
<protein>
    <submittedName>
        <fullName evidence="3">Ribulose-phosphate 3-epimerase</fullName>
    </submittedName>
</protein>